<organism evidence="2 3">
    <name type="scientific">Microthlaspi erraticum</name>
    <dbReference type="NCBI Taxonomy" id="1685480"/>
    <lineage>
        <taxon>Eukaryota</taxon>
        <taxon>Viridiplantae</taxon>
        <taxon>Streptophyta</taxon>
        <taxon>Embryophyta</taxon>
        <taxon>Tracheophyta</taxon>
        <taxon>Spermatophyta</taxon>
        <taxon>Magnoliopsida</taxon>
        <taxon>eudicotyledons</taxon>
        <taxon>Gunneridae</taxon>
        <taxon>Pentapetalae</taxon>
        <taxon>rosids</taxon>
        <taxon>malvids</taxon>
        <taxon>Brassicales</taxon>
        <taxon>Brassicaceae</taxon>
        <taxon>Coluteocarpeae</taxon>
        <taxon>Microthlaspi</taxon>
    </lineage>
</organism>
<evidence type="ECO:0000313" key="2">
    <source>
        <dbReference type="EMBL" id="CAA7016567.1"/>
    </source>
</evidence>
<keyword evidence="3" id="KW-1185">Reference proteome</keyword>
<gene>
    <name evidence="2" type="ORF">MERR_LOCUS3802</name>
</gene>
<evidence type="ECO:0000313" key="3">
    <source>
        <dbReference type="Proteomes" id="UP000467841"/>
    </source>
</evidence>
<proteinExistence type="predicted"/>
<dbReference type="OrthoDB" id="1938258at2759"/>
<accession>A0A6D2HPQ2</accession>
<dbReference type="AlphaFoldDB" id="A0A6D2HPQ2"/>
<evidence type="ECO:0000256" key="1">
    <source>
        <dbReference type="SAM" id="MobiDB-lite"/>
    </source>
</evidence>
<dbReference type="Proteomes" id="UP000467841">
    <property type="component" value="Unassembled WGS sequence"/>
</dbReference>
<sequence length="141" mass="16089">MAEMIGAHPQTSAPPLSSSLYLLPLEDNRSSQMKVNSKRKLEDYLDPILLHAISSRINQAETKEKQMERKDVFVNTNQRKEFDWPVDRLDPLINDPNRDNARSSGIVDGGARFIPPAIPSLNKRRRSDFPVWKVVNDNKHG</sequence>
<feature type="compositionally biased region" description="Basic and acidic residues" evidence="1">
    <location>
        <begin position="87"/>
        <end position="101"/>
    </location>
</feature>
<dbReference type="EMBL" id="CACVBM020000233">
    <property type="protein sequence ID" value="CAA7016567.1"/>
    <property type="molecule type" value="Genomic_DNA"/>
</dbReference>
<reference evidence="2" key="1">
    <citation type="submission" date="2020-01" db="EMBL/GenBank/DDBJ databases">
        <authorList>
            <person name="Mishra B."/>
        </authorList>
    </citation>
    <scope>NUCLEOTIDE SEQUENCE [LARGE SCALE GENOMIC DNA]</scope>
</reference>
<feature type="region of interest" description="Disordered" evidence="1">
    <location>
        <begin position="87"/>
        <end position="109"/>
    </location>
</feature>
<name>A0A6D2HPQ2_9BRAS</name>
<comment type="caution">
    <text evidence="2">The sequence shown here is derived from an EMBL/GenBank/DDBJ whole genome shotgun (WGS) entry which is preliminary data.</text>
</comment>
<protein>
    <submittedName>
        <fullName evidence="2">Uncharacterized protein</fullName>
    </submittedName>
</protein>